<evidence type="ECO:0000313" key="2">
    <source>
        <dbReference type="RefSeq" id="XP_026730068.1"/>
    </source>
</evidence>
<protein>
    <submittedName>
        <fullName evidence="2">Uncharacterized protein LOC113495487</fullName>
    </submittedName>
</protein>
<name>A0A7E5VP04_TRINI</name>
<dbReference type="AlphaFoldDB" id="A0A7E5VP04"/>
<dbReference type="Proteomes" id="UP000322000">
    <property type="component" value="Chromosome 6"/>
</dbReference>
<gene>
    <name evidence="2" type="primary">LOC113495487</name>
</gene>
<proteinExistence type="predicted"/>
<dbReference type="GeneID" id="113495487"/>
<dbReference type="KEGG" id="tnl:113495487"/>
<dbReference type="InParanoid" id="A0A7E5VP04"/>
<dbReference type="RefSeq" id="XP_026730068.1">
    <property type="nucleotide sequence ID" value="XM_026874267.1"/>
</dbReference>
<dbReference type="OrthoDB" id="7389251at2759"/>
<keyword evidence="1" id="KW-1185">Reference proteome</keyword>
<organism evidence="1 2">
    <name type="scientific">Trichoplusia ni</name>
    <name type="common">Cabbage looper</name>
    <dbReference type="NCBI Taxonomy" id="7111"/>
    <lineage>
        <taxon>Eukaryota</taxon>
        <taxon>Metazoa</taxon>
        <taxon>Ecdysozoa</taxon>
        <taxon>Arthropoda</taxon>
        <taxon>Hexapoda</taxon>
        <taxon>Insecta</taxon>
        <taxon>Pterygota</taxon>
        <taxon>Neoptera</taxon>
        <taxon>Endopterygota</taxon>
        <taxon>Lepidoptera</taxon>
        <taxon>Glossata</taxon>
        <taxon>Ditrysia</taxon>
        <taxon>Noctuoidea</taxon>
        <taxon>Noctuidae</taxon>
        <taxon>Plusiinae</taxon>
        <taxon>Trichoplusia</taxon>
    </lineage>
</organism>
<reference evidence="2" key="1">
    <citation type="submission" date="2025-08" db="UniProtKB">
        <authorList>
            <consortium name="RefSeq"/>
        </authorList>
    </citation>
    <scope>IDENTIFICATION</scope>
</reference>
<accession>A0A7E5VP04</accession>
<sequence>MEGNDNSETISYDYYDVDLSTENPDRCYTPNLECIKNLKTLAPICAFKKKMGLSNFYSICEIHLQNCLIRPLEDMVPYGEISKNDVIYYNNRGRDCFFYMRQSKNLNDAVKLYHDIAAQTGNKKARKFWVKY</sequence>
<evidence type="ECO:0000313" key="1">
    <source>
        <dbReference type="Proteomes" id="UP000322000"/>
    </source>
</evidence>